<keyword evidence="1" id="KW-0808">Transferase</keyword>
<dbReference type="OrthoDB" id="9805604at2"/>
<evidence type="ECO:0000313" key="2">
    <source>
        <dbReference type="EMBL" id="SFL62433.1"/>
    </source>
</evidence>
<dbReference type="PANTHER" id="PTHR21485:SF6">
    <property type="entry name" value="N-ACYLNEURAMINATE CYTIDYLYLTRANSFERASE-RELATED"/>
    <property type="match status" value="1"/>
</dbReference>
<protein>
    <submittedName>
        <fullName evidence="1">N-acylneuraminate cytidylyltransferase</fullName>
    </submittedName>
</protein>
<proteinExistence type="predicted"/>
<keyword evidence="3" id="KW-1185">Reference proteome</keyword>
<dbReference type="CDD" id="cd02513">
    <property type="entry name" value="CMP-NeuAc_Synthase"/>
    <property type="match status" value="1"/>
</dbReference>
<organism evidence="1 4">
    <name type="scientific">Halopseudomonas bauzanensis</name>
    <dbReference type="NCBI Taxonomy" id="653930"/>
    <lineage>
        <taxon>Bacteria</taxon>
        <taxon>Pseudomonadati</taxon>
        <taxon>Pseudomonadota</taxon>
        <taxon>Gammaproteobacteria</taxon>
        <taxon>Pseudomonadales</taxon>
        <taxon>Pseudomonadaceae</taxon>
        <taxon>Halopseudomonas</taxon>
    </lineage>
</organism>
<dbReference type="PANTHER" id="PTHR21485">
    <property type="entry name" value="HAD SUPERFAMILY MEMBERS CMAS AND KDSC"/>
    <property type="match status" value="1"/>
</dbReference>
<dbReference type="SUPFAM" id="SSF53448">
    <property type="entry name" value="Nucleotide-diphospho-sugar transferases"/>
    <property type="match status" value="1"/>
</dbReference>
<dbReference type="InterPro" id="IPR050793">
    <property type="entry name" value="CMP-NeuNAc_synthase"/>
</dbReference>
<reference evidence="3 4" key="1">
    <citation type="submission" date="2016-10" db="EMBL/GenBank/DDBJ databases">
        <authorList>
            <person name="de Groot N.N."/>
        </authorList>
    </citation>
    <scope>NUCLEOTIDE SEQUENCE [LARGE SCALE GENOMIC DNA]</scope>
    <source>
        <strain evidence="2 3">CGMCC 1.9095</strain>
        <strain evidence="1 4">DSM 22558</strain>
    </source>
</reference>
<dbReference type="EMBL" id="FOUA01000001">
    <property type="protein sequence ID" value="SFL62433.1"/>
    <property type="molecule type" value="Genomic_DNA"/>
</dbReference>
<dbReference type="GO" id="GO:0008781">
    <property type="term" value="F:N-acylneuraminate cytidylyltransferase activity"/>
    <property type="evidence" value="ECO:0007669"/>
    <property type="project" value="TreeGrafter"/>
</dbReference>
<dbReference type="AlphaFoldDB" id="A0A1H9QYH6"/>
<dbReference type="Gene3D" id="3.90.550.10">
    <property type="entry name" value="Spore Coat Polysaccharide Biosynthesis Protein SpsA, Chain A"/>
    <property type="match status" value="1"/>
</dbReference>
<dbReference type="InterPro" id="IPR003329">
    <property type="entry name" value="Cytidylyl_trans"/>
</dbReference>
<evidence type="ECO:0000313" key="4">
    <source>
        <dbReference type="Proteomes" id="UP000186904"/>
    </source>
</evidence>
<dbReference type="Proteomes" id="UP000186904">
    <property type="component" value="Unassembled WGS sequence"/>
</dbReference>
<keyword evidence="1" id="KW-0548">Nucleotidyltransferase</keyword>
<gene>
    <name evidence="2" type="ORF">SAMN04487855_0419</name>
    <name evidence="1" type="ORF">SAMN05216589_1207</name>
</gene>
<dbReference type="Pfam" id="PF02348">
    <property type="entry name" value="CTP_transf_3"/>
    <property type="match status" value="1"/>
</dbReference>
<dbReference type="InterPro" id="IPR020039">
    <property type="entry name" value="PseF"/>
</dbReference>
<dbReference type="InterPro" id="IPR029044">
    <property type="entry name" value="Nucleotide-diphossugar_trans"/>
</dbReference>
<dbReference type="STRING" id="653930.SAMN05216589_1207"/>
<dbReference type="RefSeq" id="WP_074778345.1">
    <property type="nucleotide sequence ID" value="NZ_FOGN01000001.1"/>
</dbReference>
<sequence length="233" mass="26111">MRLAVIPARGGSKRIPRKNIKDFCGKPMLAWSIEAAVASGCFDQVLVSTDDAEVAELAREYGAAVPFIRPAELSDDHTGTLPVIRHAIEWINAHSSTPVRQVCCLYATAPFVRADDIRQGLSVLDDTGSDYAFSVTSYAFPIQRAIRLTAQGRVEMFNPTHFNTRSQDLEEAYHDAGQFYWGRAEAWLQGKVIFGEDAAPVLLPRHRVQDIDTPEDWERAEWMFKAQQAQSEQ</sequence>
<dbReference type="Proteomes" id="UP000186599">
    <property type="component" value="Unassembled WGS sequence"/>
</dbReference>
<evidence type="ECO:0000313" key="3">
    <source>
        <dbReference type="Proteomes" id="UP000186599"/>
    </source>
</evidence>
<name>A0A1H9QYH6_9GAMM</name>
<accession>A0A1H9QYH6</accession>
<dbReference type="NCBIfam" id="TIGR03584">
    <property type="entry name" value="PseF"/>
    <property type="match status" value="1"/>
</dbReference>
<dbReference type="EMBL" id="FOGN01000001">
    <property type="protein sequence ID" value="SER65305.1"/>
    <property type="molecule type" value="Genomic_DNA"/>
</dbReference>
<evidence type="ECO:0000313" key="1">
    <source>
        <dbReference type="EMBL" id="SER65305.1"/>
    </source>
</evidence>